<sequence length="352" mass="38627">QLERIRVEQIENYYSNLIYAHSLSHMAIRSECLHKQSVVIKQICKLFPLRRVKIAGESNDNYNGEYDTICNARLPRGLDPHSVPSDELSASLSYMVQLLNLVIRCVGAPALHNSGFAGSCSRIWQRKSYWDARPLPGSSEYPLFVPRENFGTADGETSSWSERSSSNFVIPSIAAASERKPPPPHRPDSSGGGCSLNFSSAASVHSVETQTDLKKGISLLKQSVACVTAYCHHSLSLEVPSDASTFEAFARLLSKLSSSKEVRSALSARTTSSYRCSKPGQQLYKSVWNAEDSSAVGSSTLVESAHDAFRRGGGGGAFDNKYRLPSYGGSSYLYYGNDSVRKESNTIDEWDI</sequence>
<evidence type="ECO:0000313" key="2">
    <source>
        <dbReference type="EMBL" id="EPS59664.1"/>
    </source>
</evidence>
<dbReference type="PANTHER" id="PTHR15157:SF5">
    <property type="entry name" value="UV RADIATION RESISTANCE-ASSOCIATED GENE PROTEIN"/>
    <property type="match status" value="1"/>
</dbReference>
<proteinExistence type="predicted"/>
<keyword evidence="3" id="KW-1185">Reference proteome</keyword>
<comment type="caution">
    <text evidence="2">The sequence shown here is derived from an EMBL/GenBank/DDBJ whole genome shotgun (WGS) entry which is preliminary data.</text>
</comment>
<gene>
    <name evidence="2" type="ORF">M569_15141</name>
</gene>
<protein>
    <submittedName>
        <fullName evidence="2">Uncharacterized protein</fullName>
    </submittedName>
</protein>
<accession>S8BZ19</accession>
<keyword evidence="1" id="KW-0175">Coiled coil</keyword>
<dbReference type="OrthoDB" id="2019752at2759"/>
<dbReference type="GO" id="GO:0035493">
    <property type="term" value="P:SNARE complex assembly"/>
    <property type="evidence" value="ECO:0007669"/>
    <property type="project" value="TreeGrafter"/>
</dbReference>
<evidence type="ECO:0000313" key="3">
    <source>
        <dbReference type="Proteomes" id="UP000015453"/>
    </source>
</evidence>
<dbReference type="GO" id="GO:0032991">
    <property type="term" value="C:protein-containing complex"/>
    <property type="evidence" value="ECO:0007669"/>
    <property type="project" value="UniProtKB-ARBA"/>
</dbReference>
<dbReference type="PANTHER" id="PTHR15157">
    <property type="entry name" value="UV RADIATION RESISTANCE-ASSOCIATED GENE PROTEIN"/>
    <property type="match status" value="1"/>
</dbReference>
<dbReference type="GO" id="GO:0000149">
    <property type="term" value="F:SNARE binding"/>
    <property type="evidence" value="ECO:0007669"/>
    <property type="project" value="TreeGrafter"/>
</dbReference>
<name>S8BZ19_9LAMI</name>
<organism evidence="2 3">
    <name type="scientific">Genlisea aurea</name>
    <dbReference type="NCBI Taxonomy" id="192259"/>
    <lineage>
        <taxon>Eukaryota</taxon>
        <taxon>Viridiplantae</taxon>
        <taxon>Streptophyta</taxon>
        <taxon>Embryophyta</taxon>
        <taxon>Tracheophyta</taxon>
        <taxon>Spermatophyta</taxon>
        <taxon>Magnoliopsida</taxon>
        <taxon>eudicotyledons</taxon>
        <taxon>Gunneridae</taxon>
        <taxon>Pentapetalae</taxon>
        <taxon>asterids</taxon>
        <taxon>lamiids</taxon>
        <taxon>Lamiales</taxon>
        <taxon>Lentibulariaceae</taxon>
        <taxon>Genlisea</taxon>
    </lineage>
</organism>
<feature type="non-terminal residue" evidence="2">
    <location>
        <position position="352"/>
    </location>
</feature>
<dbReference type="Proteomes" id="UP000015453">
    <property type="component" value="Unassembled WGS sequence"/>
</dbReference>
<dbReference type="Pfam" id="PF10186">
    <property type="entry name" value="ATG14"/>
    <property type="match status" value="1"/>
</dbReference>
<dbReference type="EMBL" id="AUSU01008178">
    <property type="protein sequence ID" value="EPS59664.1"/>
    <property type="molecule type" value="Genomic_DNA"/>
</dbReference>
<dbReference type="GO" id="GO:0000323">
    <property type="term" value="C:lytic vacuole"/>
    <property type="evidence" value="ECO:0007669"/>
    <property type="project" value="TreeGrafter"/>
</dbReference>
<feature type="non-terminal residue" evidence="2">
    <location>
        <position position="1"/>
    </location>
</feature>
<evidence type="ECO:0000256" key="1">
    <source>
        <dbReference type="ARBA" id="ARBA00023054"/>
    </source>
</evidence>
<dbReference type="AlphaFoldDB" id="S8BZ19"/>
<reference evidence="2 3" key="1">
    <citation type="journal article" date="2013" name="BMC Genomics">
        <title>The miniature genome of a carnivorous plant Genlisea aurea contains a low number of genes and short non-coding sequences.</title>
        <authorList>
            <person name="Leushkin E.V."/>
            <person name="Sutormin R.A."/>
            <person name="Nabieva E.R."/>
            <person name="Penin A.A."/>
            <person name="Kondrashov A.S."/>
            <person name="Logacheva M.D."/>
        </authorList>
    </citation>
    <scope>NUCLEOTIDE SEQUENCE [LARGE SCALE GENOMIC DNA]</scope>
</reference>
<dbReference type="GO" id="GO:0005768">
    <property type="term" value="C:endosome"/>
    <property type="evidence" value="ECO:0007669"/>
    <property type="project" value="TreeGrafter"/>
</dbReference>
<dbReference type="InterPro" id="IPR018791">
    <property type="entry name" value="UV_resistance/autophagy_Atg14"/>
</dbReference>